<name>A0ABU7PLZ0_9ACTN</name>
<feature type="DNA-binding region" description="H-T-H motif" evidence="5">
    <location>
        <begin position="33"/>
        <end position="52"/>
    </location>
</feature>
<dbReference type="InterPro" id="IPR023772">
    <property type="entry name" value="DNA-bd_HTH_TetR-type_CS"/>
</dbReference>
<dbReference type="PANTHER" id="PTHR47506">
    <property type="entry name" value="TRANSCRIPTIONAL REGULATORY PROTEIN"/>
    <property type="match status" value="1"/>
</dbReference>
<evidence type="ECO:0000256" key="1">
    <source>
        <dbReference type="ARBA" id="ARBA00022491"/>
    </source>
</evidence>
<proteinExistence type="predicted"/>
<protein>
    <submittedName>
        <fullName evidence="7">TetR/AcrR family transcriptional regulator</fullName>
    </submittedName>
</protein>
<dbReference type="PROSITE" id="PS50977">
    <property type="entry name" value="HTH_TETR_2"/>
    <property type="match status" value="1"/>
</dbReference>
<gene>
    <name evidence="7" type="ORF">V2S66_33425</name>
</gene>
<evidence type="ECO:0000256" key="4">
    <source>
        <dbReference type="ARBA" id="ARBA00023163"/>
    </source>
</evidence>
<dbReference type="SUPFAM" id="SSF48498">
    <property type="entry name" value="Tetracyclin repressor-like, C-terminal domain"/>
    <property type="match status" value="1"/>
</dbReference>
<dbReference type="Pfam" id="PF13977">
    <property type="entry name" value="TetR_C_6"/>
    <property type="match status" value="1"/>
</dbReference>
<comment type="caution">
    <text evidence="7">The sequence shown here is derived from an EMBL/GenBank/DDBJ whole genome shotgun (WGS) entry which is preliminary data.</text>
</comment>
<evidence type="ECO:0000259" key="6">
    <source>
        <dbReference type="PROSITE" id="PS50977"/>
    </source>
</evidence>
<keyword evidence="8" id="KW-1185">Reference proteome</keyword>
<dbReference type="Gene3D" id="1.10.10.60">
    <property type="entry name" value="Homeodomain-like"/>
    <property type="match status" value="1"/>
</dbReference>
<dbReference type="InterPro" id="IPR039538">
    <property type="entry name" value="BetI_C"/>
</dbReference>
<dbReference type="PROSITE" id="PS01081">
    <property type="entry name" value="HTH_TETR_1"/>
    <property type="match status" value="1"/>
</dbReference>
<dbReference type="PRINTS" id="PR00455">
    <property type="entry name" value="HTHTETR"/>
</dbReference>
<sequence>MPRVSQSHLDARRRQILDGALRCFTRRGFHTSSMQDVLTEIGLSAGAVYRYFSGKEEIIQAIAEEMLRDFAARMTAYVEQDDVPAFEEFVRQLPAVSAHVTGNPETAGMLLQVWSEAPRSPGLSAAAKSGFEEIVAVLTKVVVVYQDRGELSRDVAAEDCARVIISVMQGYVLQRAIFRTGEMESFQAAFAALVRTAPPLS</sequence>
<feature type="domain" description="HTH tetR-type" evidence="6">
    <location>
        <begin position="10"/>
        <end position="70"/>
    </location>
</feature>
<evidence type="ECO:0000313" key="8">
    <source>
        <dbReference type="Proteomes" id="UP001344658"/>
    </source>
</evidence>
<dbReference type="Proteomes" id="UP001344658">
    <property type="component" value="Unassembled WGS sequence"/>
</dbReference>
<dbReference type="RefSeq" id="WP_330800718.1">
    <property type="nucleotide sequence ID" value="NZ_JAZEWV010000055.1"/>
</dbReference>
<dbReference type="InterPro" id="IPR009057">
    <property type="entry name" value="Homeodomain-like_sf"/>
</dbReference>
<keyword evidence="4" id="KW-0804">Transcription</keyword>
<dbReference type="SUPFAM" id="SSF46689">
    <property type="entry name" value="Homeodomain-like"/>
    <property type="match status" value="1"/>
</dbReference>
<keyword evidence="2" id="KW-0805">Transcription regulation</keyword>
<evidence type="ECO:0000256" key="2">
    <source>
        <dbReference type="ARBA" id="ARBA00023015"/>
    </source>
</evidence>
<dbReference type="InterPro" id="IPR001647">
    <property type="entry name" value="HTH_TetR"/>
</dbReference>
<evidence type="ECO:0000256" key="3">
    <source>
        <dbReference type="ARBA" id="ARBA00023125"/>
    </source>
</evidence>
<dbReference type="InterPro" id="IPR036271">
    <property type="entry name" value="Tet_transcr_reg_TetR-rel_C_sf"/>
</dbReference>
<evidence type="ECO:0000313" key="7">
    <source>
        <dbReference type="EMBL" id="MEE4546855.1"/>
    </source>
</evidence>
<reference evidence="7 8" key="1">
    <citation type="submission" date="2023-12" db="EMBL/GenBank/DDBJ databases">
        <title>Streptomyces sp. V4-01.</title>
        <authorList>
            <person name="Somphong A."/>
            <person name="Phongsopitanun W."/>
        </authorList>
    </citation>
    <scope>NUCLEOTIDE SEQUENCE [LARGE SCALE GENOMIC DNA]</scope>
    <source>
        <strain evidence="7 8">V4-01</strain>
    </source>
</reference>
<dbReference type="Gene3D" id="1.10.357.10">
    <property type="entry name" value="Tetracycline Repressor, domain 2"/>
    <property type="match status" value="1"/>
</dbReference>
<keyword evidence="1" id="KW-0678">Repressor</keyword>
<organism evidence="7 8">
    <name type="scientific">Actinacidiphila polyblastidii</name>
    <dbReference type="NCBI Taxonomy" id="3110430"/>
    <lineage>
        <taxon>Bacteria</taxon>
        <taxon>Bacillati</taxon>
        <taxon>Actinomycetota</taxon>
        <taxon>Actinomycetes</taxon>
        <taxon>Kitasatosporales</taxon>
        <taxon>Streptomycetaceae</taxon>
        <taxon>Actinacidiphila</taxon>
    </lineage>
</organism>
<accession>A0ABU7PLZ0</accession>
<dbReference type="EMBL" id="JAZEWV010000055">
    <property type="protein sequence ID" value="MEE4546855.1"/>
    <property type="molecule type" value="Genomic_DNA"/>
</dbReference>
<evidence type="ECO:0000256" key="5">
    <source>
        <dbReference type="PROSITE-ProRule" id="PRU00335"/>
    </source>
</evidence>
<dbReference type="PANTHER" id="PTHR47506:SF6">
    <property type="entry name" value="HTH-TYPE TRANSCRIPTIONAL REPRESSOR NEMR"/>
    <property type="match status" value="1"/>
</dbReference>
<keyword evidence="3 5" id="KW-0238">DNA-binding</keyword>
<dbReference type="Pfam" id="PF00440">
    <property type="entry name" value="TetR_N"/>
    <property type="match status" value="1"/>
</dbReference>